<feature type="transmembrane region" description="Helical" evidence="8">
    <location>
        <begin position="408"/>
        <end position="430"/>
    </location>
</feature>
<dbReference type="InterPro" id="IPR035906">
    <property type="entry name" value="MetI-like_sf"/>
</dbReference>
<evidence type="ECO:0000256" key="1">
    <source>
        <dbReference type="ARBA" id="ARBA00004429"/>
    </source>
</evidence>
<evidence type="ECO:0000256" key="6">
    <source>
        <dbReference type="ARBA" id="ARBA00022989"/>
    </source>
</evidence>
<feature type="transmembrane region" description="Helical" evidence="8">
    <location>
        <begin position="60"/>
        <end position="85"/>
    </location>
</feature>
<proteinExistence type="inferred from homology"/>
<dbReference type="OrthoDB" id="9776648at2"/>
<keyword evidence="6 8" id="KW-1133">Transmembrane helix</keyword>
<feature type="transmembrane region" description="Helical" evidence="8">
    <location>
        <begin position="292"/>
        <end position="317"/>
    </location>
</feature>
<dbReference type="SUPFAM" id="SSF161098">
    <property type="entry name" value="MetI-like"/>
    <property type="match status" value="2"/>
</dbReference>
<feature type="transmembrane region" description="Helical" evidence="8">
    <location>
        <begin position="188"/>
        <end position="209"/>
    </location>
</feature>
<feature type="transmembrane region" description="Helical" evidence="8">
    <location>
        <begin position="516"/>
        <end position="539"/>
    </location>
</feature>
<dbReference type="GO" id="GO:0005886">
    <property type="term" value="C:plasma membrane"/>
    <property type="evidence" value="ECO:0007669"/>
    <property type="project" value="UniProtKB-SubCell"/>
</dbReference>
<keyword evidence="11" id="KW-1185">Reference proteome</keyword>
<evidence type="ECO:0000313" key="11">
    <source>
        <dbReference type="Proteomes" id="UP000008514"/>
    </source>
</evidence>
<evidence type="ECO:0000313" key="10">
    <source>
        <dbReference type="EMBL" id="AFU69591.1"/>
    </source>
</evidence>
<gene>
    <name evidence="10" type="ordered locus">P700755_002886</name>
</gene>
<keyword evidence="5 8" id="KW-0812">Transmembrane</keyword>
<feature type="transmembrane region" description="Helical" evidence="8">
    <location>
        <begin position="466"/>
        <end position="483"/>
    </location>
</feature>
<dbReference type="RefSeq" id="WP_015025148.1">
    <property type="nucleotide sequence ID" value="NC_018721.1"/>
</dbReference>
<dbReference type="PANTHER" id="PTHR43357:SF3">
    <property type="entry name" value="FE(3+)-TRANSPORT SYSTEM PERMEASE PROTEIN FBPB 2"/>
    <property type="match status" value="1"/>
</dbReference>
<feature type="transmembrane region" description="Helical" evidence="8">
    <location>
        <begin position="140"/>
        <end position="160"/>
    </location>
</feature>
<organism evidence="10 11">
    <name type="scientific">Psychroflexus torquis (strain ATCC 700755 / CIP 106069 / ACAM 623)</name>
    <dbReference type="NCBI Taxonomy" id="313595"/>
    <lineage>
        <taxon>Bacteria</taxon>
        <taxon>Pseudomonadati</taxon>
        <taxon>Bacteroidota</taxon>
        <taxon>Flavobacteriia</taxon>
        <taxon>Flavobacteriales</taxon>
        <taxon>Flavobacteriaceae</taxon>
        <taxon>Psychroflexus</taxon>
    </lineage>
</organism>
<dbReference type="eggNOG" id="COG1178">
    <property type="taxonomic scope" value="Bacteria"/>
</dbReference>
<feature type="domain" description="ABC transmembrane type-1" evidence="9">
    <location>
        <begin position="333"/>
        <end position="534"/>
    </location>
</feature>
<dbReference type="CDD" id="cd06261">
    <property type="entry name" value="TM_PBP2"/>
    <property type="match status" value="2"/>
</dbReference>
<dbReference type="Pfam" id="PF00528">
    <property type="entry name" value="BPD_transp_1"/>
    <property type="match status" value="1"/>
</dbReference>
<comment type="subcellular location">
    <subcellularLocation>
        <location evidence="1">Cell inner membrane</location>
        <topology evidence="1">Multi-pass membrane protein</topology>
    </subcellularLocation>
    <subcellularLocation>
        <location evidence="8">Cell membrane</location>
        <topology evidence="8">Multi-pass membrane protein</topology>
    </subcellularLocation>
</comment>
<dbReference type="STRING" id="313595.P700755_002886"/>
<dbReference type="PROSITE" id="PS50928">
    <property type="entry name" value="ABC_TM1"/>
    <property type="match status" value="2"/>
</dbReference>
<dbReference type="Proteomes" id="UP000008514">
    <property type="component" value="Chromosome"/>
</dbReference>
<feature type="transmembrane region" description="Helical" evidence="8">
    <location>
        <begin position="377"/>
        <end position="396"/>
    </location>
</feature>
<evidence type="ECO:0000256" key="2">
    <source>
        <dbReference type="ARBA" id="ARBA00022448"/>
    </source>
</evidence>
<dbReference type="GO" id="GO:0055085">
    <property type="term" value="P:transmembrane transport"/>
    <property type="evidence" value="ECO:0007669"/>
    <property type="project" value="InterPro"/>
</dbReference>
<dbReference type="EMBL" id="CP003879">
    <property type="protein sequence ID" value="AFU69591.1"/>
    <property type="molecule type" value="Genomic_DNA"/>
</dbReference>
<evidence type="ECO:0000256" key="8">
    <source>
        <dbReference type="RuleBase" id="RU363032"/>
    </source>
</evidence>
<dbReference type="InterPro" id="IPR000515">
    <property type="entry name" value="MetI-like"/>
</dbReference>
<keyword evidence="4" id="KW-0997">Cell inner membrane</keyword>
<keyword evidence="7 8" id="KW-0472">Membrane</keyword>
<feature type="domain" description="ABC transmembrane type-1" evidence="9">
    <location>
        <begin position="59"/>
        <end position="261"/>
    </location>
</feature>
<evidence type="ECO:0000256" key="5">
    <source>
        <dbReference type="ARBA" id="ARBA00022692"/>
    </source>
</evidence>
<accession>K4IKH6</accession>
<feature type="transmembrane region" description="Helical" evidence="8">
    <location>
        <begin position="242"/>
        <end position="260"/>
    </location>
</feature>
<name>K4IKH6_PSYTT</name>
<dbReference type="HOGENOM" id="CLU_021838_0_2_10"/>
<dbReference type="KEGG" id="ptq:P700755_002886"/>
<evidence type="ECO:0000256" key="3">
    <source>
        <dbReference type="ARBA" id="ARBA00022475"/>
    </source>
</evidence>
<feature type="transmembrane region" description="Helical" evidence="8">
    <location>
        <begin position="20"/>
        <end position="40"/>
    </location>
</feature>
<evidence type="ECO:0000259" key="9">
    <source>
        <dbReference type="PROSITE" id="PS50928"/>
    </source>
</evidence>
<keyword evidence="2 8" id="KW-0813">Transport</keyword>
<dbReference type="AlphaFoldDB" id="K4IKH6"/>
<evidence type="ECO:0000256" key="7">
    <source>
        <dbReference type="ARBA" id="ARBA00023136"/>
    </source>
</evidence>
<protein>
    <submittedName>
        <fullName evidence="10">Thiamine ABC transporter, permease component ThiP</fullName>
    </submittedName>
</protein>
<feature type="transmembrane region" description="Helical" evidence="8">
    <location>
        <begin position="97"/>
        <end position="120"/>
    </location>
</feature>
<feature type="transmembrane region" description="Helical" evidence="8">
    <location>
        <begin position="337"/>
        <end position="357"/>
    </location>
</feature>
<evidence type="ECO:0000256" key="4">
    <source>
        <dbReference type="ARBA" id="ARBA00022519"/>
    </source>
</evidence>
<reference evidence="10" key="1">
    <citation type="submission" date="2006-03" db="EMBL/GenBank/DDBJ databases">
        <authorList>
            <person name="Bowman J."/>
            <person name="Ferriera S."/>
            <person name="Johnson J."/>
            <person name="Kravitz S."/>
            <person name="Halpern A."/>
            <person name="Remington K."/>
            <person name="Beeson K."/>
            <person name="Tran B."/>
            <person name="Rogers Y.-H."/>
            <person name="Friedman R."/>
            <person name="Venter J.C."/>
        </authorList>
    </citation>
    <scope>NUCLEOTIDE SEQUENCE [LARGE SCALE GENOMIC DNA]</scope>
    <source>
        <strain evidence="10">ATCC 700755</strain>
    </source>
</reference>
<comment type="similarity">
    <text evidence="8">Belongs to the binding-protein-dependent transport system permease family.</text>
</comment>
<dbReference type="Gene3D" id="1.10.3720.10">
    <property type="entry name" value="MetI-like"/>
    <property type="match status" value="2"/>
</dbReference>
<keyword evidence="3" id="KW-1003">Cell membrane</keyword>
<sequence length="551" mass="62137">MKITDRFYKFKRDLNKWSLFLVLIVAAVAIPILTVIFKLFDGPGESWAHIVNYVLVDYLVNSFVLSLLCSVFVIVFGVTTAWLVSRFEFPFRKQLEWLLILPLSIPAYIMAYSYAGIFGYSGLFSSAIELLGIENFSIDFMNIYGLSFVLSISLFPYVYVSSRTFFLAQATNLLEASRMLGITEFKSFFKLILPLARPAIIAGLVLVLMEVLNDYGAASYYGVSTFTTGIFRSWFSLGEPETAIYLSAILLVIVFGLIIFEKWQRRHIKFTSAKTSKQQHNSRIKPTKRKQIVFSLICLLPVFMGFFLPVTQLLFWVSQTFTKVWSIDFIGITLQSFGIAFLTSLMTVLIALLLLFFSKWNKIGFLKTTSKLGVMGYAIPGTIIAIGVLIPSIYLDKWLIEQGITSKLVLNATLIALVYAYVVRFLAVAYQPLESSSLKIDKSLSDSSKVLGKGNFRTFFKIEFPLIRAGLLSAFILVFIDILKELPLTLIMKPYNVNTLAVKAFEYASDEMVRSAALPSLLIILTALVPAIFLNKLLLKNANNSYHKKPH</sequence>
<dbReference type="PANTHER" id="PTHR43357">
    <property type="entry name" value="INNER MEMBRANE ABC TRANSPORTER PERMEASE PROTEIN YDCV"/>
    <property type="match status" value="1"/>
</dbReference>
<reference evidence="10" key="2">
    <citation type="submission" date="2012-09" db="EMBL/GenBank/DDBJ databases">
        <title>The complete sequence of Psychroflexus torquis an extreme psychrophile from sea-ice that is stimulated by light.</title>
        <authorList>
            <person name="Feng S."/>
            <person name="Powell S.M."/>
            <person name="Bowman J.P."/>
        </authorList>
    </citation>
    <scope>NUCLEOTIDE SEQUENCE [LARGE SCALE GENOMIC DNA]</scope>
    <source>
        <strain evidence="10">ATCC 700755</strain>
    </source>
</reference>